<dbReference type="Pfam" id="PF06057">
    <property type="entry name" value="VirJ"/>
    <property type="match status" value="1"/>
</dbReference>
<dbReference type="SUPFAM" id="SSF53474">
    <property type="entry name" value="alpha/beta-Hydrolases"/>
    <property type="match status" value="2"/>
</dbReference>
<evidence type="ECO:0000313" key="2">
    <source>
        <dbReference type="EMBL" id="GIL39595.1"/>
    </source>
</evidence>
<dbReference type="InterPro" id="IPR029058">
    <property type="entry name" value="AB_hydrolase_fold"/>
</dbReference>
<feature type="domain" description="Bacterial virulence" evidence="1">
    <location>
        <begin position="239"/>
        <end position="423"/>
    </location>
</feature>
<dbReference type="InterPro" id="IPR010333">
    <property type="entry name" value="VirJ"/>
</dbReference>
<accession>A0A8S8XEK2</accession>
<dbReference type="Proteomes" id="UP000681075">
    <property type="component" value="Unassembled WGS sequence"/>
</dbReference>
<dbReference type="AlphaFoldDB" id="A0A8S8XEK2"/>
<organism evidence="2 3">
    <name type="scientific">Roseiterribacter gracilis</name>
    <dbReference type="NCBI Taxonomy" id="2812848"/>
    <lineage>
        <taxon>Bacteria</taxon>
        <taxon>Pseudomonadati</taxon>
        <taxon>Pseudomonadota</taxon>
        <taxon>Alphaproteobacteria</taxon>
        <taxon>Rhodospirillales</taxon>
        <taxon>Roseiterribacteraceae</taxon>
        <taxon>Roseiterribacter</taxon>
    </lineage>
</organism>
<sequence>MAAVQVKDVEFGRFGAVKVFSPPGKVKDLIVFVSNATWSEADEKLANALVATGRTVLGVDGARYIATIEAQPDGQMCLNGDFDLMVRDVERTLDFAEYHQAYLTGEGAGAFIVWSAIGTALPNTFNAGIGVRFAPVEPLKKQICLPFDTQDGKRVYKGWPNKETPWVYTPAAGFEGPARDAFGKQNADATVLPATEDAQQAILDGIKITETYNARENSMGDIPTIEIPPADGVRKDRPLVVFYSGDGGWRDIDRQIGSFLAQDGYFVVGVDILRYFWKEKKPETVATDFQRILNRYRSVWAKKGVVVIGYSMGGEMLPAMLNRVPERVRDDVKLVTMLGPGPFADFQIFMTGYLGMQSGHGKPILPEIAKLDDIYFQCFYGVDDKDKTICTQKDAPIDERVEMPGGHHLGFKYREIADQIIATSKKVGAR</sequence>
<reference evidence="2" key="1">
    <citation type="submission" date="2021-02" db="EMBL/GenBank/DDBJ databases">
        <title>Genome sequence of Rhodospirillales sp. strain TMPK1 isolated from soil.</title>
        <authorList>
            <person name="Nakai R."/>
            <person name="Kusada H."/>
            <person name="Tamaki H."/>
        </authorList>
    </citation>
    <scope>NUCLEOTIDE SEQUENCE</scope>
    <source>
        <strain evidence="2">TMPK1</strain>
    </source>
</reference>
<comment type="caution">
    <text evidence="2">The sequence shown here is derived from an EMBL/GenBank/DDBJ whole genome shotgun (WGS) entry which is preliminary data.</text>
</comment>
<dbReference type="PIRSF" id="PIRSF029063">
    <property type="entry name" value="IV_sec_VirJ"/>
    <property type="match status" value="1"/>
</dbReference>
<dbReference type="EMBL" id="BOPV01000001">
    <property type="protein sequence ID" value="GIL39595.1"/>
    <property type="molecule type" value="Genomic_DNA"/>
</dbReference>
<name>A0A8S8XEK2_9PROT</name>
<evidence type="ECO:0000313" key="3">
    <source>
        <dbReference type="Proteomes" id="UP000681075"/>
    </source>
</evidence>
<gene>
    <name evidence="2" type="primary">acvB</name>
    <name evidence="2" type="ORF">TMPK1_18320</name>
</gene>
<dbReference type="Gene3D" id="3.40.50.1820">
    <property type="entry name" value="alpha/beta hydrolase"/>
    <property type="match status" value="1"/>
</dbReference>
<dbReference type="InterPro" id="IPR011225">
    <property type="entry name" value="IV_sec_VirJ"/>
</dbReference>
<proteinExistence type="predicted"/>
<keyword evidence="3" id="KW-1185">Reference proteome</keyword>
<evidence type="ECO:0000259" key="1">
    <source>
        <dbReference type="Pfam" id="PF06057"/>
    </source>
</evidence>
<protein>
    <recommendedName>
        <fullName evidence="1">Bacterial virulence domain-containing protein</fullName>
    </recommendedName>
</protein>